<dbReference type="AlphaFoldDB" id="A0AAV7R0S2"/>
<proteinExistence type="predicted"/>
<sequence length="199" mass="21834">MTSSNTPGDELEDIYFQCVRKEVRFELSEGFGRAKQQGGPKEPILSQVSLCSAVLLQDRRGRGYGAEHGGRELEELRVLPGRSAAVWGIYESGGARSRLPWAAAKLERRQSLALAPRWAEATAQSRACRDVARRGGERGLPVPLECGAARVGRKCGVVAGPPGRLRDLDSYDMNSLVDSELYPILRYVKSVRKEASCDD</sequence>
<evidence type="ECO:0000313" key="1">
    <source>
        <dbReference type="EMBL" id="KAJ1145417.1"/>
    </source>
</evidence>
<comment type="caution">
    <text evidence="1">The sequence shown here is derived from an EMBL/GenBank/DDBJ whole genome shotgun (WGS) entry which is preliminary data.</text>
</comment>
<name>A0AAV7R0S2_PLEWA</name>
<keyword evidence="2" id="KW-1185">Reference proteome</keyword>
<gene>
    <name evidence="1" type="ORF">NDU88_011704</name>
</gene>
<accession>A0AAV7R0S2</accession>
<reference evidence="1" key="1">
    <citation type="journal article" date="2022" name="bioRxiv">
        <title>Sequencing and chromosome-scale assembly of the giantPleurodeles waltlgenome.</title>
        <authorList>
            <person name="Brown T."/>
            <person name="Elewa A."/>
            <person name="Iarovenko S."/>
            <person name="Subramanian E."/>
            <person name="Araus A.J."/>
            <person name="Petzold A."/>
            <person name="Susuki M."/>
            <person name="Suzuki K.-i.T."/>
            <person name="Hayashi T."/>
            <person name="Toyoda A."/>
            <person name="Oliveira C."/>
            <person name="Osipova E."/>
            <person name="Leigh N.D."/>
            <person name="Simon A."/>
            <person name="Yun M.H."/>
        </authorList>
    </citation>
    <scope>NUCLEOTIDE SEQUENCE</scope>
    <source>
        <strain evidence="1">20211129_DDA</strain>
        <tissue evidence="1">Liver</tissue>
    </source>
</reference>
<protein>
    <submittedName>
        <fullName evidence="1">Uncharacterized protein</fullName>
    </submittedName>
</protein>
<organism evidence="1 2">
    <name type="scientific">Pleurodeles waltl</name>
    <name type="common">Iberian ribbed newt</name>
    <dbReference type="NCBI Taxonomy" id="8319"/>
    <lineage>
        <taxon>Eukaryota</taxon>
        <taxon>Metazoa</taxon>
        <taxon>Chordata</taxon>
        <taxon>Craniata</taxon>
        <taxon>Vertebrata</taxon>
        <taxon>Euteleostomi</taxon>
        <taxon>Amphibia</taxon>
        <taxon>Batrachia</taxon>
        <taxon>Caudata</taxon>
        <taxon>Salamandroidea</taxon>
        <taxon>Salamandridae</taxon>
        <taxon>Pleurodelinae</taxon>
        <taxon>Pleurodeles</taxon>
    </lineage>
</organism>
<dbReference type="Proteomes" id="UP001066276">
    <property type="component" value="Chromosome 6"/>
</dbReference>
<dbReference type="EMBL" id="JANPWB010000010">
    <property type="protein sequence ID" value="KAJ1145417.1"/>
    <property type="molecule type" value="Genomic_DNA"/>
</dbReference>
<evidence type="ECO:0000313" key="2">
    <source>
        <dbReference type="Proteomes" id="UP001066276"/>
    </source>
</evidence>